<dbReference type="PROSITE" id="PS50097">
    <property type="entry name" value="BTB"/>
    <property type="match status" value="1"/>
</dbReference>
<organism evidence="4 5">
    <name type="scientific">Bombyx mandarina</name>
    <name type="common">Wild silk moth</name>
    <name type="synonym">Wild silkworm</name>
    <dbReference type="NCBI Taxonomy" id="7092"/>
    <lineage>
        <taxon>Eukaryota</taxon>
        <taxon>Metazoa</taxon>
        <taxon>Ecdysozoa</taxon>
        <taxon>Arthropoda</taxon>
        <taxon>Hexapoda</taxon>
        <taxon>Insecta</taxon>
        <taxon>Pterygota</taxon>
        <taxon>Neoptera</taxon>
        <taxon>Endopterygota</taxon>
        <taxon>Lepidoptera</taxon>
        <taxon>Glossata</taxon>
        <taxon>Ditrysia</taxon>
        <taxon>Bombycoidea</taxon>
        <taxon>Bombycidae</taxon>
        <taxon>Bombycinae</taxon>
        <taxon>Bombyx</taxon>
    </lineage>
</organism>
<dbReference type="Proteomes" id="UP000504629">
    <property type="component" value="Unplaced"/>
</dbReference>
<dbReference type="AlphaFoldDB" id="A0A6J2KCG1"/>
<feature type="domain" description="BTB" evidence="3">
    <location>
        <begin position="31"/>
        <end position="96"/>
    </location>
</feature>
<gene>
    <name evidence="5" type="primary">LOC114248762</name>
</gene>
<dbReference type="SMART" id="SM00225">
    <property type="entry name" value="BTB"/>
    <property type="match status" value="1"/>
</dbReference>
<dbReference type="InterPro" id="IPR011333">
    <property type="entry name" value="SKP1/BTB/POZ_sf"/>
</dbReference>
<dbReference type="RefSeq" id="XP_028037984.1">
    <property type="nucleotide sequence ID" value="XM_028182183.1"/>
</dbReference>
<evidence type="ECO:0000313" key="5">
    <source>
        <dbReference type="RefSeq" id="XP_028037984.1"/>
    </source>
</evidence>
<protein>
    <submittedName>
        <fullName evidence="5">Longitudinals lacking protein-like isoform X3</fullName>
    </submittedName>
</protein>
<dbReference type="InterPro" id="IPR051095">
    <property type="entry name" value="Dros_DevTransReg"/>
</dbReference>
<accession>A0A6J2KCG1</accession>
<dbReference type="GeneID" id="114248762"/>
<evidence type="ECO:0000256" key="2">
    <source>
        <dbReference type="ARBA" id="ARBA00023242"/>
    </source>
</evidence>
<evidence type="ECO:0000259" key="3">
    <source>
        <dbReference type="PROSITE" id="PS50097"/>
    </source>
</evidence>
<sequence length="198" mass="22425">MECPQLAVAWESYQSNICNGLTTLQQRGEFVDMTLAADGHLVKVHRMVLCLVSPYIKNLIASVDCPHPVIFLNDISYEVLQAILQYIYTGEVIVSKENFKSFMTAGRALRIRGLDDVAVNEDTVKGDQINMNEYNNEVSENLNVVKESTGTESMDDTLINTDEGMHEPEANDEPVYTIIRFMTRKSLRRYNAAELLRL</sequence>
<dbReference type="GO" id="GO:0006357">
    <property type="term" value="P:regulation of transcription by RNA polymerase II"/>
    <property type="evidence" value="ECO:0007669"/>
    <property type="project" value="TreeGrafter"/>
</dbReference>
<name>A0A6J2KCG1_BOMMA</name>
<evidence type="ECO:0000256" key="1">
    <source>
        <dbReference type="ARBA" id="ARBA00004123"/>
    </source>
</evidence>
<dbReference type="CDD" id="cd18315">
    <property type="entry name" value="BTB_POZ_BAB-like"/>
    <property type="match status" value="1"/>
</dbReference>
<dbReference type="PANTHER" id="PTHR23110:SF109">
    <property type="entry name" value="FI07618P-RELATED"/>
    <property type="match status" value="1"/>
</dbReference>
<evidence type="ECO:0000313" key="4">
    <source>
        <dbReference type="Proteomes" id="UP000504629"/>
    </source>
</evidence>
<dbReference type="Pfam" id="PF00651">
    <property type="entry name" value="BTB"/>
    <property type="match status" value="1"/>
</dbReference>
<dbReference type="Gene3D" id="3.30.710.10">
    <property type="entry name" value="Potassium Channel Kv1.1, Chain A"/>
    <property type="match status" value="1"/>
</dbReference>
<dbReference type="OrthoDB" id="6482909at2759"/>
<keyword evidence="4" id="KW-1185">Reference proteome</keyword>
<dbReference type="PANTHER" id="PTHR23110">
    <property type="entry name" value="BTB DOMAIN TRANSCRIPTION FACTOR"/>
    <property type="match status" value="1"/>
</dbReference>
<dbReference type="InterPro" id="IPR000210">
    <property type="entry name" value="BTB/POZ_dom"/>
</dbReference>
<dbReference type="GO" id="GO:0005634">
    <property type="term" value="C:nucleus"/>
    <property type="evidence" value="ECO:0007669"/>
    <property type="project" value="UniProtKB-SubCell"/>
</dbReference>
<dbReference type="SUPFAM" id="SSF54695">
    <property type="entry name" value="POZ domain"/>
    <property type="match status" value="1"/>
</dbReference>
<keyword evidence="2" id="KW-0539">Nucleus</keyword>
<reference evidence="5" key="1">
    <citation type="submission" date="2025-08" db="UniProtKB">
        <authorList>
            <consortium name="RefSeq"/>
        </authorList>
    </citation>
    <scope>IDENTIFICATION</scope>
    <source>
        <tissue evidence="5">Silk gland</tissue>
    </source>
</reference>
<comment type="subcellular location">
    <subcellularLocation>
        <location evidence="1">Nucleus</location>
    </subcellularLocation>
</comment>
<proteinExistence type="predicted"/>